<dbReference type="Proteomes" id="UP000829957">
    <property type="component" value="Segment"/>
</dbReference>
<proteinExistence type="predicted"/>
<evidence type="ECO:0000313" key="5">
    <source>
        <dbReference type="Proteomes" id="UP000829957"/>
    </source>
</evidence>
<dbReference type="EMBL" id="MN532647">
    <property type="protein sequence ID" value="QGY72590.1"/>
    <property type="molecule type" value="Genomic_RNA"/>
</dbReference>
<dbReference type="SUPFAM" id="SSF56672">
    <property type="entry name" value="DNA/RNA polymerases"/>
    <property type="match status" value="1"/>
</dbReference>
<dbReference type="GeneID" id="80538783"/>
<evidence type="ECO:0000256" key="1">
    <source>
        <dbReference type="ARBA" id="ARBA00022484"/>
    </source>
</evidence>
<evidence type="ECO:0000313" key="4">
    <source>
        <dbReference type="EMBL" id="QGY72590.1"/>
    </source>
</evidence>
<dbReference type="RefSeq" id="YP_010800255.1">
    <property type="nucleotide sequence ID" value="NC_076790.1"/>
</dbReference>
<evidence type="ECO:0000256" key="3">
    <source>
        <dbReference type="ARBA" id="ARBA00022695"/>
    </source>
</evidence>
<keyword evidence="3" id="KW-0548">Nucleotidyltransferase</keyword>
<name>A0ABX6FJ04_9VIRU</name>
<reference evidence="4 5" key="1">
    <citation type="journal article" date="2020" name="Virus Evol.">
        <title>Analysis of the virome associated to grapevine downy mildew lesions reveals new mycovirus lineages.</title>
        <authorList>
            <person name="Chiapello M."/>
            <person name="Rodriguez-Romero J."/>
            <person name="Ayllon M.A."/>
            <person name="Turina M."/>
        </authorList>
    </citation>
    <scope>NUCLEOTIDE SEQUENCE [LARGE SCALE GENOMIC DNA]</scope>
    <source>
        <strain evidence="4">DMS6_38778</strain>
    </source>
</reference>
<protein>
    <submittedName>
        <fullName evidence="4">RNA dependent RNA polymerase</fullName>
    </submittedName>
</protein>
<keyword evidence="5" id="KW-1185">Reference proteome</keyword>
<organism evidence="4 5">
    <name type="scientific">Plasmopara viticola lesion associated ourmia-like virus 60</name>
    <dbReference type="NCBI Taxonomy" id="2686532"/>
    <lineage>
        <taxon>Viruses</taxon>
        <taxon>Riboviria</taxon>
        <taxon>Orthornavirae</taxon>
        <taxon>Lenarviricota</taxon>
        <taxon>Miaviricetes</taxon>
        <taxon>Ourlivirales</taxon>
        <taxon>Botourmiaviridae</taxon>
        <taxon>Betabotoulivirus</taxon>
        <taxon>Betabotoulivirus thetaplasmoparae</taxon>
    </lineage>
</organism>
<evidence type="ECO:0000256" key="2">
    <source>
        <dbReference type="ARBA" id="ARBA00022679"/>
    </source>
</evidence>
<dbReference type="InterPro" id="IPR043502">
    <property type="entry name" value="DNA/RNA_pol_sf"/>
</dbReference>
<keyword evidence="2" id="KW-0808">Transferase</keyword>
<accession>A0ABX6FJ04</accession>
<sequence>MGTGWFQGRKGEGVYVPDQQGCYEMERVMGGTLSVPVWDPDLGHEDKASRVYDRLGIHGDRRAGYNTALEDCCQVPEDSERVAYCRVGKAKQKGKLRVVTMQTSVVKDVLRPVHESAYNRLSRRSWLVRGNVEKGHFESLRSGLSPGFDFISGDYEASTDNLHTDAVLAVVEALADDLPPRERDLFVRSFRDCHVSMRSKDGVLEDFRVVRGSMMGNLGSFVVLCLLNRICYERALKLSGYSPRHPVLINGDDILYPGESGLYYAWLHCTSEVGFVINKDKTMRSRKFGDLNSQTYNYGRSRKVKKLCFGFLGSDSWKQPAGSLTTPLFELCRQVNFATAAWLLFSFPVRRLLSRVPSSLPAIPHRWFKFLIKRSWFRSLLDLSEPEIETIGVDRSLPFSLGPPLNETTPFLEARIKAMGDRLIRSHVNECKGVPVQPREQKIPHRRAEKLRSKFRISRAIGPWRRLWLTPILDYMTCHFPHLLMGGNQVWVDDQPDLQSTYEIVRAPIRYPLSFSPRLDEFIPTLCPDGSTIFCAC</sequence>
<keyword evidence="1" id="KW-0696">RNA-directed RNA polymerase</keyword>